<accession>A0A4P9YHD1</accession>
<reference evidence="2" key="1">
    <citation type="journal article" date="2018" name="Nat. Microbiol.">
        <title>Leveraging single-cell genomics to expand the fungal tree of life.</title>
        <authorList>
            <person name="Ahrendt S.R."/>
            <person name="Quandt C.A."/>
            <person name="Ciobanu D."/>
            <person name="Clum A."/>
            <person name="Salamov A."/>
            <person name="Andreopoulos B."/>
            <person name="Cheng J.F."/>
            <person name="Woyke T."/>
            <person name="Pelin A."/>
            <person name="Henrissat B."/>
            <person name="Reynolds N.K."/>
            <person name="Benny G.L."/>
            <person name="Smith M.E."/>
            <person name="James T.Y."/>
            <person name="Grigoriev I.V."/>
        </authorList>
    </citation>
    <scope>NUCLEOTIDE SEQUENCE [LARGE SCALE GENOMIC DNA]</scope>
    <source>
        <strain evidence="2">CSF55</strain>
    </source>
</reference>
<gene>
    <name evidence="1" type="ORF">ROZALSC1DRAFT_22717</name>
</gene>
<organism evidence="1 2">
    <name type="scientific">Rozella allomycis (strain CSF55)</name>
    <dbReference type="NCBI Taxonomy" id="988480"/>
    <lineage>
        <taxon>Eukaryota</taxon>
        <taxon>Fungi</taxon>
        <taxon>Fungi incertae sedis</taxon>
        <taxon>Cryptomycota</taxon>
        <taxon>Cryptomycota incertae sedis</taxon>
        <taxon>Rozella</taxon>
    </lineage>
</organism>
<dbReference type="InterPro" id="IPR016024">
    <property type="entry name" value="ARM-type_fold"/>
</dbReference>
<evidence type="ECO:0000313" key="1">
    <source>
        <dbReference type="EMBL" id="RKP18967.1"/>
    </source>
</evidence>
<proteinExistence type="predicted"/>
<name>A0A4P9YHD1_ROZAC</name>
<dbReference type="AlphaFoldDB" id="A0A4P9YHD1"/>
<dbReference type="SUPFAM" id="SSF48371">
    <property type="entry name" value="ARM repeat"/>
    <property type="match status" value="1"/>
</dbReference>
<dbReference type="Proteomes" id="UP000281549">
    <property type="component" value="Unassembled WGS sequence"/>
</dbReference>
<protein>
    <submittedName>
        <fullName evidence="1">Uncharacterized protein</fullName>
    </submittedName>
</protein>
<sequence length="175" mass="19403">MNEVCGQIIRLCLLGKTVFDSKSLSHPLRAIGSILKVYGTFIKIEDVDLPQLSSSLAFVNKNLEHGPFKTRWNAAKSCQNLFSNNNLVSNNYLKRDLLIISSSLQSCLFNCPNFKVKIQSCIALSLLVKNKALNIEISQASLSSLKCDVTESETGDDYKSILIQEVNSTPLFVLD</sequence>
<evidence type="ECO:0000313" key="2">
    <source>
        <dbReference type="Proteomes" id="UP000281549"/>
    </source>
</evidence>
<dbReference type="EMBL" id="ML005325">
    <property type="protein sequence ID" value="RKP18967.1"/>
    <property type="molecule type" value="Genomic_DNA"/>
</dbReference>